<name>A0A830HJW9_9CHLO</name>
<protein>
    <recommendedName>
        <fullName evidence="4">CMP/dCMP-type deaminase domain-containing protein</fullName>
    </recommendedName>
</protein>
<dbReference type="Gene3D" id="3.40.140.10">
    <property type="entry name" value="Cytidine Deaminase, domain 2"/>
    <property type="match status" value="1"/>
</dbReference>
<proteinExistence type="predicted"/>
<keyword evidence="6" id="KW-1185">Reference proteome</keyword>
<sequence>MAHEAARREEVPIGCVLVKDDVVVATGFNRTNETRDGTRHAEMEAMDYALKANIPLKDCELYVTCEPCVMCAAALSLAGVRRAVYGCANDKFGGCGTVLAVHEEGCGGCGQRDIPGAGHSIECIGGVMKDEAVALLRTFYERGNPGAPKPHRKVVPRTSDN</sequence>
<evidence type="ECO:0000313" key="5">
    <source>
        <dbReference type="EMBL" id="GHP07015.1"/>
    </source>
</evidence>
<keyword evidence="2" id="KW-0378">Hydrolase</keyword>
<evidence type="ECO:0000256" key="3">
    <source>
        <dbReference type="ARBA" id="ARBA00022833"/>
    </source>
</evidence>
<dbReference type="PROSITE" id="PS51747">
    <property type="entry name" value="CYT_DCMP_DEAMINASES_2"/>
    <property type="match status" value="1"/>
</dbReference>
<dbReference type="PROSITE" id="PS00903">
    <property type="entry name" value="CYT_DCMP_DEAMINASES_1"/>
    <property type="match status" value="1"/>
</dbReference>
<keyword evidence="1" id="KW-0479">Metal-binding</keyword>
<gene>
    <name evidence="5" type="ORF">PPROV_000575800</name>
</gene>
<evidence type="ECO:0000256" key="2">
    <source>
        <dbReference type="ARBA" id="ARBA00022801"/>
    </source>
</evidence>
<comment type="caution">
    <text evidence="5">The sequence shown here is derived from an EMBL/GenBank/DDBJ whole genome shotgun (WGS) entry which is preliminary data.</text>
</comment>
<dbReference type="GO" id="GO:0052717">
    <property type="term" value="F:tRNA-specific adenosine-34 deaminase activity"/>
    <property type="evidence" value="ECO:0007669"/>
    <property type="project" value="UniProtKB-EC"/>
</dbReference>
<dbReference type="InterPro" id="IPR016193">
    <property type="entry name" value="Cytidine_deaminase-like"/>
</dbReference>
<keyword evidence="3" id="KW-0862">Zinc</keyword>
<dbReference type="PANTHER" id="PTHR11079:SF149">
    <property type="entry name" value="TRNA-SPECIFIC ADENOSINE DEAMINASE 2"/>
    <property type="match status" value="1"/>
</dbReference>
<dbReference type="InterPro" id="IPR002125">
    <property type="entry name" value="CMP_dCMP_dom"/>
</dbReference>
<dbReference type="GO" id="GO:0008270">
    <property type="term" value="F:zinc ion binding"/>
    <property type="evidence" value="ECO:0007669"/>
    <property type="project" value="InterPro"/>
</dbReference>
<evidence type="ECO:0000259" key="4">
    <source>
        <dbReference type="PROSITE" id="PS51747"/>
    </source>
</evidence>
<organism evidence="5 6">
    <name type="scientific">Pycnococcus provasolii</name>
    <dbReference type="NCBI Taxonomy" id="41880"/>
    <lineage>
        <taxon>Eukaryota</taxon>
        <taxon>Viridiplantae</taxon>
        <taxon>Chlorophyta</taxon>
        <taxon>Pseudoscourfieldiophyceae</taxon>
        <taxon>Pseudoscourfieldiales</taxon>
        <taxon>Pycnococcaceae</taxon>
        <taxon>Pycnococcus</taxon>
    </lineage>
</organism>
<evidence type="ECO:0000256" key="1">
    <source>
        <dbReference type="ARBA" id="ARBA00022723"/>
    </source>
</evidence>
<evidence type="ECO:0000313" key="6">
    <source>
        <dbReference type="Proteomes" id="UP000660262"/>
    </source>
</evidence>
<accession>A0A830HJW9</accession>
<dbReference type="AlphaFoldDB" id="A0A830HJW9"/>
<dbReference type="Proteomes" id="UP000660262">
    <property type="component" value="Unassembled WGS sequence"/>
</dbReference>
<reference evidence="5" key="1">
    <citation type="submission" date="2020-10" db="EMBL/GenBank/DDBJ databases">
        <title>Unveiling of a novel bifunctional photoreceptor, Dualchrome1, isolated from a cosmopolitan green alga.</title>
        <authorList>
            <person name="Suzuki S."/>
            <person name="Kawachi M."/>
        </authorList>
    </citation>
    <scope>NUCLEOTIDE SEQUENCE</scope>
    <source>
        <strain evidence="5">NIES 2893</strain>
    </source>
</reference>
<dbReference type="GO" id="GO:0002100">
    <property type="term" value="P:tRNA wobble adenosine to inosine editing"/>
    <property type="evidence" value="ECO:0007669"/>
    <property type="project" value="InterPro"/>
</dbReference>
<dbReference type="OrthoDB" id="659at2759"/>
<dbReference type="CDD" id="cd01285">
    <property type="entry name" value="nucleoside_deaminase"/>
    <property type="match status" value="1"/>
</dbReference>
<dbReference type="PANTHER" id="PTHR11079">
    <property type="entry name" value="CYTOSINE DEAMINASE FAMILY MEMBER"/>
    <property type="match status" value="1"/>
</dbReference>
<dbReference type="EMBL" id="BNJQ01000015">
    <property type="protein sequence ID" value="GHP07015.1"/>
    <property type="molecule type" value="Genomic_DNA"/>
</dbReference>
<dbReference type="InterPro" id="IPR016192">
    <property type="entry name" value="APOBEC/CMP_deaminase_Zn-bd"/>
</dbReference>
<feature type="domain" description="CMP/dCMP-type deaminase" evidence="4">
    <location>
        <begin position="1"/>
        <end position="97"/>
    </location>
</feature>
<dbReference type="SUPFAM" id="SSF53927">
    <property type="entry name" value="Cytidine deaminase-like"/>
    <property type="match status" value="1"/>
</dbReference>
<dbReference type="Pfam" id="PF00383">
    <property type="entry name" value="dCMP_cyt_deam_1"/>
    <property type="match status" value="1"/>
</dbReference>